<dbReference type="PROSITE" id="PS01069">
    <property type="entry name" value="DAGK_PROKAR"/>
    <property type="match status" value="1"/>
</dbReference>
<keyword evidence="8" id="KW-0997">Cell inner membrane</keyword>
<keyword evidence="20" id="KW-1208">Phospholipid metabolism</keyword>
<evidence type="ECO:0000256" key="2">
    <source>
        <dbReference type="ARBA" id="ARBA00004429"/>
    </source>
</evidence>
<accession>A0A381TVS0</accession>
<dbReference type="CDD" id="cd14264">
    <property type="entry name" value="DAGK_IM"/>
    <property type="match status" value="1"/>
</dbReference>
<protein>
    <recommendedName>
        <fullName evidence="5">Diacylglycerol kinase</fullName>
        <ecNumber evidence="4">2.7.1.107</ecNumber>
    </recommendedName>
    <alternativeName>
        <fullName evidence="21">Diglyceride kinase</fullName>
    </alternativeName>
</protein>
<keyword evidence="12" id="KW-0547">Nucleotide-binding</keyword>
<evidence type="ECO:0000256" key="19">
    <source>
        <dbReference type="ARBA" id="ARBA00023209"/>
    </source>
</evidence>
<evidence type="ECO:0000256" key="7">
    <source>
        <dbReference type="ARBA" id="ARBA00022516"/>
    </source>
</evidence>
<dbReference type="GO" id="GO:0046872">
    <property type="term" value="F:metal ion binding"/>
    <property type="evidence" value="ECO:0007669"/>
    <property type="project" value="UniProtKB-KW"/>
</dbReference>
<dbReference type="InterPro" id="IPR000829">
    <property type="entry name" value="DAGK"/>
</dbReference>
<keyword evidence="17" id="KW-0443">Lipid metabolism</keyword>
<evidence type="ECO:0000256" key="6">
    <source>
        <dbReference type="ARBA" id="ARBA00022475"/>
    </source>
</evidence>
<proteinExistence type="inferred from homology"/>
<dbReference type="AlphaFoldDB" id="A0A381TVS0"/>
<keyword evidence="6" id="KW-1003">Cell membrane</keyword>
<feature type="transmembrane region" description="Helical" evidence="22">
    <location>
        <begin position="33"/>
        <end position="52"/>
    </location>
</feature>
<dbReference type="EMBL" id="UINC01005247">
    <property type="protein sequence ID" value="SVA20090.1"/>
    <property type="molecule type" value="Genomic_DNA"/>
</dbReference>
<keyword evidence="7" id="KW-0444">Lipid biosynthesis</keyword>
<evidence type="ECO:0000256" key="14">
    <source>
        <dbReference type="ARBA" id="ARBA00022840"/>
    </source>
</evidence>
<dbReference type="GO" id="GO:0005886">
    <property type="term" value="C:plasma membrane"/>
    <property type="evidence" value="ECO:0007669"/>
    <property type="project" value="UniProtKB-SubCell"/>
</dbReference>
<evidence type="ECO:0000256" key="20">
    <source>
        <dbReference type="ARBA" id="ARBA00023264"/>
    </source>
</evidence>
<evidence type="ECO:0000256" key="9">
    <source>
        <dbReference type="ARBA" id="ARBA00022679"/>
    </source>
</evidence>
<sequence length="121" mass="12984">MNRLIILINPLVLMRAFMHSFHGLSYAVKNERAFQQELVVLVVATVAAFVLSESGIERVILIGSVAGVLIVELINSAIESVVDRIGLSSNAMSKRAKDLGSAAVLISLVTAVAIWIVILVD</sequence>
<keyword evidence="15" id="KW-0460">Magnesium</keyword>
<evidence type="ECO:0000256" key="1">
    <source>
        <dbReference type="ARBA" id="ARBA00001946"/>
    </source>
</evidence>
<keyword evidence="13" id="KW-0418">Kinase</keyword>
<evidence type="ECO:0000256" key="15">
    <source>
        <dbReference type="ARBA" id="ARBA00022842"/>
    </source>
</evidence>
<dbReference type="EC" id="2.7.1.107" evidence="4"/>
<keyword evidence="16 22" id="KW-1133">Transmembrane helix</keyword>
<organism evidence="23">
    <name type="scientific">marine metagenome</name>
    <dbReference type="NCBI Taxonomy" id="408172"/>
    <lineage>
        <taxon>unclassified sequences</taxon>
        <taxon>metagenomes</taxon>
        <taxon>ecological metagenomes</taxon>
    </lineage>
</organism>
<dbReference type="GO" id="GO:0004143">
    <property type="term" value="F:ATP-dependent diacylglycerol kinase activity"/>
    <property type="evidence" value="ECO:0007669"/>
    <property type="project" value="UniProtKB-EC"/>
</dbReference>
<dbReference type="InterPro" id="IPR033718">
    <property type="entry name" value="DAGK_prok"/>
</dbReference>
<feature type="transmembrane region" description="Helical" evidence="22">
    <location>
        <begin position="98"/>
        <end position="120"/>
    </location>
</feature>
<gene>
    <name evidence="23" type="ORF">METZ01_LOCUS72944</name>
</gene>
<keyword evidence="10 22" id="KW-0812">Transmembrane</keyword>
<dbReference type="GO" id="GO:0006654">
    <property type="term" value="P:phosphatidic acid biosynthetic process"/>
    <property type="evidence" value="ECO:0007669"/>
    <property type="project" value="InterPro"/>
</dbReference>
<evidence type="ECO:0000256" key="18">
    <source>
        <dbReference type="ARBA" id="ARBA00023136"/>
    </source>
</evidence>
<evidence type="ECO:0000256" key="4">
    <source>
        <dbReference type="ARBA" id="ARBA00012133"/>
    </source>
</evidence>
<comment type="similarity">
    <text evidence="3">Belongs to the bacterial diacylglycerol kinase family.</text>
</comment>
<keyword evidence="19" id="KW-0594">Phospholipid biosynthesis</keyword>
<dbReference type="PANTHER" id="PTHR34299:SF1">
    <property type="entry name" value="DIACYLGLYCEROL KINASE"/>
    <property type="match status" value="1"/>
</dbReference>
<keyword evidence="14" id="KW-0067">ATP-binding</keyword>
<comment type="cofactor">
    <cofactor evidence="1">
        <name>Mg(2+)</name>
        <dbReference type="ChEBI" id="CHEBI:18420"/>
    </cofactor>
</comment>
<evidence type="ECO:0000256" key="16">
    <source>
        <dbReference type="ARBA" id="ARBA00022989"/>
    </source>
</evidence>
<comment type="subcellular location">
    <subcellularLocation>
        <location evidence="2">Cell inner membrane</location>
        <topology evidence="2">Multi-pass membrane protein</topology>
    </subcellularLocation>
</comment>
<evidence type="ECO:0000256" key="17">
    <source>
        <dbReference type="ARBA" id="ARBA00023098"/>
    </source>
</evidence>
<feature type="transmembrane region" description="Helical" evidence="22">
    <location>
        <begin position="59"/>
        <end position="78"/>
    </location>
</feature>
<dbReference type="GO" id="GO:0005524">
    <property type="term" value="F:ATP binding"/>
    <property type="evidence" value="ECO:0007669"/>
    <property type="project" value="UniProtKB-KW"/>
</dbReference>
<keyword evidence="18 22" id="KW-0472">Membrane</keyword>
<evidence type="ECO:0000256" key="10">
    <source>
        <dbReference type="ARBA" id="ARBA00022692"/>
    </source>
</evidence>
<dbReference type="InterPro" id="IPR036945">
    <property type="entry name" value="DAGK_sf"/>
</dbReference>
<reference evidence="23" key="1">
    <citation type="submission" date="2018-05" db="EMBL/GenBank/DDBJ databases">
        <authorList>
            <person name="Lanie J.A."/>
            <person name="Ng W.-L."/>
            <person name="Kazmierczak K.M."/>
            <person name="Andrzejewski T.M."/>
            <person name="Davidsen T.M."/>
            <person name="Wayne K.J."/>
            <person name="Tettelin H."/>
            <person name="Glass J.I."/>
            <person name="Rusch D."/>
            <person name="Podicherti R."/>
            <person name="Tsui H.-C.T."/>
            <person name="Winkler M.E."/>
        </authorList>
    </citation>
    <scope>NUCLEOTIDE SEQUENCE</scope>
</reference>
<evidence type="ECO:0000256" key="12">
    <source>
        <dbReference type="ARBA" id="ARBA00022741"/>
    </source>
</evidence>
<dbReference type="Gene3D" id="1.10.287.3610">
    <property type="match status" value="1"/>
</dbReference>
<evidence type="ECO:0000256" key="3">
    <source>
        <dbReference type="ARBA" id="ARBA00005967"/>
    </source>
</evidence>
<evidence type="ECO:0000256" key="21">
    <source>
        <dbReference type="ARBA" id="ARBA00031546"/>
    </source>
</evidence>
<keyword evidence="9" id="KW-0808">Transferase</keyword>
<name>A0A381TVS0_9ZZZZ</name>
<dbReference type="Pfam" id="PF01219">
    <property type="entry name" value="DAGK_prokar"/>
    <property type="match status" value="1"/>
</dbReference>
<evidence type="ECO:0000256" key="8">
    <source>
        <dbReference type="ARBA" id="ARBA00022519"/>
    </source>
</evidence>
<keyword evidence="11" id="KW-0479">Metal-binding</keyword>
<evidence type="ECO:0000256" key="5">
    <source>
        <dbReference type="ARBA" id="ARBA00017575"/>
    </source>
</evidence>
<evidence type="ECO:0000256" key="13">
    <source>
        <dbReference type="ARBA" id="ARBA00022777"/>
    </source>
</evidence>
<evidence type="ECO:0000256" key="11">
    <source>
        <dbReference type="ARBA" id="ARBA00022723"/>
    </source>
</evidence>
<dbReference type="PANTHER" id="PTHR34299">
    <property type="entry name" value="DIACYLGLYCEROL KINASE"/>
    <property type="match status" value="1"/>
</dbReference>
<evidence type="ECO:0000256" key="22">
    <source>
        <dbReference type="SAM" id="Phobius"/>
    </source>
</evidence>
<evidence type="ECO:0000313" key="23">
    <source>
        <dbReference type="EMBL" id="SVA20090.1"/>
    </source>
</evidence>